<dbReference type="InterPro" id="IPR037235">
    <property type="entry name" value="TRCF-like_C_D7"/>
</dbReference>
<reference evidence="1" key="1">
    <citation type="submission" date="2005-04" db="EMBL/GenBank/DDBJ databases">
        <authorList>
            <person name="Town C.D."/>
        </authorList>
    </citation>
    <scope>NUCLEOTIDE SEQUENCE</scope>
</reference>
<dbReference type="EMBL" id="AC157890">
    <property type="protein sequence ID" value="ABD33156.2"/>
    <property type="molecule type" value="Genomic_DNA"/>
</dbReference>
<evidence type="ECO:0000313" key="1">
    <source>
        <dbReference type="EMBL" id="ABD33156.2"/>
    </source>
</evidence>
<gene>
    <name evidence="1" type="ORF">MtrDRAFT_AC157890g33v2</name>
</gene>
<proteinExistence type="predicted"/>
<accession>Q2HRW7</accession>
<keyword evidence="1" id="KW-0238">DNA-binding</keyword>
<dbReference type="SUPFAM" id="SSF143517">
    <property type="entry name" value="TRCF domain-like"/>
    <property type="match status" value="1"/>
</dbReference>
<dbReference type="ExpressionAtlas" id="Q2HRW7">
    <property type="expression patterns" value="differential"/>
</dbReference>
<name>Q2HRW7_MEDTR</name>
<reference evidence="1" key="2">
    <citation type="submission" date="2007-03" db="EMBL/GenBank/DDBJ databases">
        <authorList>
            <consortium name="The International Medicago Genome Annotation Group"/>
        </authorList>
    </citation>
    <scope>NUCLEOTIDE SEQUENCE</scope>
</reference>
<dbReference type="GO" id="GO:0003677">
    <property type="term" value="F:DNA binding"/>
    <property type="evidence" value="ECO:0007669"/>
    <property type="project" value="UniProtKB-KW"/>
</dbReference>
<protein>
    <submittedName>
        <fullName evidence="1">HMG-I and HMG-Y, DNA-binding, putative</fullName>
    </submittedName>
</protein>
<organism evidence="1">
    <name type="scientific">Medicago truncatula</name>
    <name type="common">Barrel medic</name>
    <name type="synonym">Medicago tribuloides</name>
    <dbReference type="NCBI Taxonomy" id="3880"/>
    <lineage>
        <taxon>Eukaryota</taxon>
        <taxon>Viridiplantae</taxon>
        <taxon>Streptophyta</taxon>
        <taxon>Embryophyta</taxon>
        <taxon>Tracheophyta</taxon>
        <taxon>Spermatophyta</taxon>
        <taxon>Magnoliopsida</taxon>
        <taxon>eudicotyledons</taxon>
        <taxon>Gunneridae</taxon>
        <taxon>Pentapetalae</taxon>
        <taxon>rosids</taxon>
        <taxon>fabids</taxon>
        <taxon>Fabales</taxon>
        <taxon>Fabaceae</taxon>
        <taxon>Papilionoideae</taxon>
        <taxon>50 kb inversion clade</taxon>
        <taxon>NPAAA clade</taxon>
        <taxon>Hologalegina</taxon>
        <taxon>IRL clade</taxon>
        <taxon>Trifolieae</taxon>
        <taxon>Medicago</taxon>
    </lineage>
</organism>
<sequence>MVEDHRVVSVPYHSVQVDLNINPHLSSEYINHLENPMEIINEAERVAGEDIWSLMQFTENFRRQYGKEPRPMELILKKLYLRRMAADIGVTRIYSSGKTVFMKTNMNKKVFKMMTESMTSDIYKDSLVLEGDQIKCEHAQSATYKPFDRDLAVRFQCKFLFLFKPKIPSLIFGFSDLDRTVEMWRTACTHEAELLLELPKEQLLNWIFNCMAELHASLAALIKY</sequence>
<dbReference type="AlphaFoldDB" id="Q2HRW7"/>
<dbReference type="Gene3D" id="3.90.1150.50">
    <property type="entry name" value="Transcription-repair-coupling factor, D7 domain"/>
    <property type="match status" value="1"/>
</dbReference>